<gene>
    <name evidence="2" type="ORF">SAMN04488054_108105</name>
</gene>
<dbReference type="Proteomes" id="UP000199668">
    <property type="component" value="Unassembled WGS sequence"/>
</dbReference>
<dbReference type="AlphaFoldDB" id="A0A1I4LR74"/>
<keyword evidence="1" id="KW-0812">Transmembrane</keyword>
<proteinExistence type="predicted"/>
<feature type="transmembrane region" description="Helical" evidence="1">
    <location>
        <begin position="90"/>
        <end position="111"/>
    </location>
</feature>
<sequence>MGRGTTLFLRTAVFLLGLTVLVLCIFWLPWMADTTAEGYPAFAYLKYPVLIGLYATTIPFYFALYQALKLLHYVGRSQAFSVLSVESLKWIKYCAVTISLLYAAGSIYLFSQNALHPGIALTGFAVIFTSIVIAVFTAVLQKLLKSALDIKWENDLTV</sequence>
<keyword evidence="1" id="KW-0472">Membrane</keyword>
<feature type="transmembrane region" description="Helical" evidence="1">
    <location>
        <begin position="7"/>
        <end position="30"/>
    </location>
</feature>
<name>A0A1I4LR74_9BACI</name>
<dbReference type="Pfam" id="PF11188">
    <property type="entry name" value="DUF2975"/>
    <property type="match status" value="1"/>
</dbReference>
<feature type="transmembrane region" description="Helical" evidence="1">
    <location>
        <begin position="50"/>
        <end position="70"/>
    </location>
</feature>
<dbReference type="RefSeq" id="WP_090926660.1">
    <property type="nucleotide sequence ID" value="NZ_FOTY01000008.1"/>
</dbReference>
<accession>A0A1I4LR74</accession>
<evidence type="ECO:0000313" key="2">
    <source>
        <dbReference type="EMBL" id="SFL93313.1"/>
    </source>
</evidence>
<reference evidence="2 3" key="1">
    <citation type="submission" date="2016-10" db="EMBL/GenBank/DDBJ databases">
        <authorList>
            <person name="de Groot N.N."/>
        </authorList>
    </citation>
    <scope>NUCLEOTIDE SEQUENCE [LARGE SCALE GENOMIC DNA]</scope>
    <source>
        <strain evidence="2 3">CGMCC 1.6134</strain>
    </source>
</reference>
<dbReference type="OrthoDB" id="1100174at2"/>
<dbReference type="EMBL" id="FOTY01000008">
    <property type="protein sequence ID" value="SFL93313.1"/>
    <property type="molecule type" value="Genomic_DNA"/>
</dbReference>
<keyword evidence="1" id="KW-1133">Transmembrane helix</keyword>
<keyword evidence="3" id="KW-1185">Reference proteome</keyword>
<dbReference type="STRING" id="266892.SAMN04488054_108105"/>
<evidence type="ECO:0000256" key="1">
    <source>
        <dbReference type="SAM" id="Phobius"/>
    </source>
</evidence>
<protein>
    <recommendedName>
        <fullName evidence="4">DUF2975 domain-containing protein</fullName>
    </recommendedName>
</protein>
<evidence type="ECO:0000313" key="3">
    <source>
        <dbReference type="Proteomes" id="UP000199668"/>
    </source>
</evidence>
<dbReference type="InterPro" id="IPR021354">
    <property type="entry name" value="DUF2975"/>
</dbReference>
<feature type="transmembrane region" description="Helical" evidence="1">
    <location>
        <begin position="117"/>
        <end position="140"/>
    </location>
</feature>
<organism evidence="2 3">
    <name type="scientific">Salibacterium qingdaonense</name>
    <dbReference type="NCBI Taxonomy" id="266892"/>
    <lineage>
        <taxon>Bacteria</taxon>
        <taxon>Bacillati</taxon>
        <taxon>Bacillota</taxon>
        <taxon>Bacilli</taxon>
        <taxon>Bacillales</taxon>
        <taxon>Bacillaceae</taxon>
    </lineage>
</organism>
<evidence type="ECO:0008006" key="4">
    <source>
        <dbReference type="Google" id="ProtNLM"/>
    </source>
</evidence>